<dbReference type="InterPro" id="IPR018422">
    <property type="entry name" value="Cation/H_exchanger_CPA1"/>
</dbReference>
<keyword evidence="4 10" id="KW-0812">Transmembrane</keyword>
<dbReference type="PANTHER" id="PTHR10110">
    <property type="entry name" value="SODIUM/HYDROGEN EXCHANGER"/>
    <property type="match status" value="1"/>
</dbReference>
<dbReference type="GO" id="GO:0015385">
    <property type="term" value="F:sodium:proton antiporter activity"/>
    <property type="evidence" value="ECO:0007669"/>
    <property type="project" value="InterPro"/>
</dbReference>
<dbReference type="PANTHER" id="PTHR10110:SF86">
    <property type="entry name" value="SODIUM_HYDROGEN EXCHANGER 7"/>
    <property type="match status" value="1"/>
</dbReference>
<feature type="domain" description="Cation/H+ exchanger transmembrane" evidence="12">
    <location>
        <begin position="3"/>
        <end position="395"/>
    </location>
</feature>
<keyword evidence="14" id="KW-1185">Reference proteome</keyword>
<keyword evidence="3 10" id="KW-1003">Cell membrane</keyword>
<evidence type="ECO:0000256" key="11">
    <source>
        <dbReference type="SAM" id="MobiDB-lite"/>
    </source>
</evidence>
<reference evidence="13" key="2">
    <citation type="submission" date="2020-09" db="EMBL/GenBank/DDBJ databases">
        <authorList>
            <person name="Sun Q."/>
            <person name="Ohkuma M."/>
        </authorList>
    </citation>
    <scope>NUCLEOTIDE SEQUENCE</scope>
    <source>
        <strain evidence="13">JCM 5069</strain>
    </source>
</reference>
<sequence>MILAAVLALTWLARRLNWNEPVTLVAGGCLVGLTPDFHGFRLPPDVVLLLFLPPLLYWESLGTSLREVRRNVRGIVLLATGLVLATATAVAAVGHALGLSWSLAFVLGAVVAPTDATAVAAVARGLPRRIRTVLHTESLINDGTALALYAVLVGVAAEGRVFTWHGVTLRLLLAYGGGIAIGAVCAAAAVALRVRMRDRAVVSTLGVLTPFATYLPAQAAGASGVLAVVTCGLVISQAGPRLGSAGIRVQTTGFWEVSTFILNSALFVLVGIQTPALVTASGAGTLGHRITTAAVVSAVVIATRLIWLYSVPYLIRALDRRPVQRTLRYGARRRFPLAWSGVRGAVSLAAALAVPTTKDDGGPLAGHGLVVFTAVAVILVTLVLQGATMPAVVRWAGLRDDPGERAEERRAHRQIATAALEALPHHADLLGTPPHSADAVRRELRQYAARDQDTGTVAGRDVRAELELRRALVAVERRALVRLRDRRSIDDAVLHRLQSVLDSEEVRIDLSMSALPERRERARGTGTAGGPDAPGGAGDL</sequence>
<dbReference type="NCBIfam" id="TIGR00831">
    <property type="entry name" value="a_cpa1"/>
    <property type="match status" value="1"/>
</dbReference>
<comment type="similarity">
    <text evidence="10">Belongs to the monovalent cation:proton antiporter 1 (CPA1) transporter (TC 2.A.36) family.</text>
</comment>
<feature type="region of interest" description="Disordered" evidence="11">
    <location>
        <begin position="512"/>
        <end position="540"/>
    </location>
</feature>
<evidence type="ECO:0000256" key="8">
    <source>
        <dbReference type="ARBA" id="ARBA00023136"/>
    </source>
</evidence>
<dbReference type="GO" id="GO:0005886">
    <property type="term" value="C:plasma membrane"/>
    <property type="evidence" value="ECO:0007669"/>
    <property type="project" value="UniProtKB-SubCell"/>
</dbReference>
<dbReference type="Gene3D" id="6.10.140.1330">
    <property type="match status" value="1"/>
</dbReference>
<gene>
    <name evidence="13" type="ORF">GCM10018793_55690</name>
</gene>
<evidence type="ECO:0000256" key="7">
    <source>
        <dbReference type="ARBA" id="ARBA00023065"/>
    </source>
</evidence>
<feature type="transmembrane region" description="Helical" evidence="10">
    <location>
        <begin position="290"/>
        <end position="315"/>
    </location>
</feature>
<evidence type="ECO:0000256" key="2">
    <source>
        <dbReference type="ARBA" id="ARBA00022448"/>
    </source>
</evidence>
<evidence type="ECO:0000256" key="9">
    <source>
        <dbReference type="ARBA" id="ARBA00023201"/>
    </source>
</evidence>
<comment type="caution">
    <text evidence="10">Lacks conserved residue(s) required for the propagation of feature annotation.</text>
</comment>
<dbReference type="GO" id="GO:0051453">
    <property type="term" value="P:regulation of intracellular pH"/>
    <property type="evidence" value="ECO:0007669"/>
    <property type="project" value="TreeGrafter"/>
</dbReference>
<evidence type="ECO:0000256" key="3">
    <source>
        <dbReference type="ARBA" id="ARBA00022475"/>
    </source>
</evidence>
<feature type="transmembrane region" description="Helical" evidence="10">
    <location>
        <begin position="169"/>
        <end position="192"/>
    </location>
</feature>
<evidence type="ECO:0000256" key="4">
    <source>
        <dbReference type="ARBA" id="ARBA00022692"/>
    </source>
</evidence>
<feature type="transmembrane region" description="Helical" evidence="10">
    <location>
        <begin position="366"/>
        <end position="384"/>
    </location>
</feature>
<feature type="transmembrane region" description="Helical" evidence="10">
    <location>
        <begin position="221"/>
        <end position="239"/>
    </location>
</feature>
<protein>
    <submittedName>
        <fullName evidence="13">Na(+)/H(+) exchanger</fullName>
    </submittedName>
</protein>
<evidence type="ECO:0000256" key="6">
    <source>
        <dbReference type="ARBA" id="ARBA00023053"/>
    </source>
</evidence>
<keyword evidence="7 10" id="KW-0406">Ion transport</keyword>
<dbReference type="EMBL" id="BNCD01000020">
    <property type="protein sequence ID" value="GHH85909.1"/>
    <property type="molecule type" value="Genomic_DNA"/>
</dbReference>
<dbReference type="GO" id="GO:0098719">
    <property type="term" value="P:sodium ion import across plasma membrane"/>
    <property type="evidence" value="ECO:0007669"/>
    <property type="project" value="TreeGrafter"/>
</dbReference>
<dbReference type="InterPro" id="IPR004705">
    <property type="entry name" value="Cation/H_exchanger_CPA1_bac"/>
</dbReference>
<keyword evidence="8 10" id="KW-0472">Membrane</keyword>
<evidence type="ECO:0000256" key="10">
    <source>
        <dbReference type="RuleBase" id="RU366002"/>
    </source>
</evidence>
<feature type="transmembrane region" description="Helical" evidence="10">
    <location>
        <begin position="335"/>
        <end position="354"/>
    </location>
</feature>
<dbReference type="GO" id="GO:0015386">
    <property type="term" value="F:potassium:proton antiporter activity"/>
    <property type="evidence" value="ECO:0007669"/>
    <property type="project" value="TreeGrafter"/>
</dbReference>
<dbReference type="AlphaFoldDB" id="A0A919GJU3"/>
<reference evidence="13" key="1">
    <citation type="journal article" date="2014" name="Int. J. Syst. Evol. Microbiol.">
        <title>Complete genome sequence of Corynebacterium casei LMG S-19264T (=DSM 44701T), isolated from a smear-ripened cheese.</title>
        <authorList>
            <consortium name="US DOE Joint Genome Institute (JGI-PGF)"/>
            <person name="Walter F."/>
            <person name="Albersmeier A."/>
            <person name="Kalinowski J."/>
            <person name="Ruckert C."/>
        </authorList>
    </citation>
    <scope>NUCLEOTIDE SEQUENCE</scope>
    <source>
        <strain evidence="13">JCM 5069</strain>
    </source>
</reference>
<comment type="function">
    <text evidence="10">Na(+)/H(+) antiporter that extrudes sodium in exchange for external protons.</text>
</comment>
<feature type="transmembrane region" description="Helical" evidence="10">
    <location>
        <begin position="103"/>
        <end position="126"/>
    </location>
</feature>
<comment type="caution">
    <text evidence="13">The sequence shown here is derived from an EMBL/GenBank/DDBJ whole genome shotgun (WGS) entry which is preliminary data.</text>
</comment>
<evidence type="ECO:0000313" key="14">
    <source>
        <dbReference type="Proteomes" id="UP000603708"/>
    </source>
</evidence>
<keyword evidence="6 10" id="KW-0915">Sodium</keyword>
<proteinExistence type="inferred from homology"/>
<dbReference type="Pfam" id="PF00999">
    <property type="entry name" value="Na_H_Exchanger"/>
    <property type="match status" value="1"/>
</dbReference>
<feature type="transmembrane region" description="Helical" evidence="10">
    <location>
        <begin position="74"/>
        <end position="97"/>
    </location>
</feature>
<dbReference type="InterPro" id="IPR006153">
    <property type="entry name" value="Cation/H_exchanger_TM"/>
</dbReference>
<evidence type="ECO:0000256" key="5">
    <source>
        <dbReference type="ARBA" id="ARBA00022989"/>
    </source>
</evidence>
<keyword evidence="2 10" id="KW-0813">Transport</keyword>
<feature type="compositionally biased region" description="Gly residues" evidence="11">
    <location>
        <begin position="526"/>
        <end position="540"/>
    </location>
</feature>
<dbReference type="Proteomes" id="UP000603708">
    <property type="component" value="Unassembled WGS sequence"/>
</dbReference>
<comment type="subcellular location">
    <subcellularLocation>
        <location evidence="1 10">Cell membrane</location>
        <topology evidence="1 10">Multi-pass membrane protein</topology>
    </subcellularLocation>
</comment>
<feature type="transmembrane region" description="Helical" evidence="10">
    <location>
        <begin position="260"/>
        <end position="278"/>
    </location>
</feature>
<organism evidence="13 14">
    <name type="scientific">Streptomyces sulfonofaciens</name>
    <dbReference type="NCBI Taxonomy" id="68272"/>
    <lineage>
        <taxon>Bacteria</taxon>
        <taxon>Bacillati</taxon>
        <taxon>Actinomycetota</taxon>
        <taxon>Actinomycetes</taxon>
        <taxon>Kitasatosporales</taxon>
        <taxon>Streptomycetaceae</taxon>
        <taxon>Streptomyces</taxon>
    </lineage>
</organism>
<keyword evidence="10" id="KW-0050">Antiport</keyword>
<accession>A0A919GJU3</accession>
<keyword evidence="9 10" id="KW-0739">Sodium transport</keyword>
<keyword evidence="5 10" id="KW-1133">Transmembrane helix</keyword>
<evidence type="ECO:0000313" key="13">
    <source>
        <dbReference type="EMBL" id="GHH85909.1"/>
    </source>
</evidence>
<evidence type="ECO:0000259" key="12">
    <source>
        <dbReference type="Pfam" id="PF00999"/>
    </source>
</evidence>
<name>A0A919GJU3_9ACTN</name>
<evidence type="ECO:0000256" key="1">
    <source>
        <dbReference type="ARBA" id="ARBA00004651"/>
    </source>
</evidence>